<dbReference type="SUPFAM" id="SSF47336">
    <property type="entry name" value="ACP-like"/>
    <property type="match status" value="2"/>
</dbReference>
<evidence type="ECO:0000313" key="7">
    <source>
        <dbReference type="EMBL" id="ARE86640.1"/>
    </source>
</evidence>
<dbReference type="PANTHER" id="PTHR45527:SF1">
    <property type="entry name" value="FATTY ACID SYNTHASE"/>
    <property type="match status" value="1"/>
</dbReference>
<dbReference type="Gene3D" id="3.30.300.30">
    <property type="match status" value="1"/>
</dbReference>
<dbReference type="GO" id="GO:0016491">
    <property type="term" value="F:oxidoreductase activity"/>
    <property type="evidence" value="ECO:0007669"/>
    <property type="project" value="InterPro"/>
</dbReference>
<dbReference type="FunFam" id="3.40.50.980:FF:000002">
    <property type="entry name" value="Enterobactin synthetase component F"/>
    <property type="match status" value="1"/>
</dbReference>
<dbReference type="GO" id="GO:0047527">
    <property type="term" value="F:2,3-dihydroxybenzoate-serine ligase activity"/>
    <property type="evidence" value="ECO:0007669"/>
    <property type="project" value="TreeGrafter"/>
</dbReference>
<feature type="domain" description="Carrier" evidence="5">
    <location>
        <begin position="544"/>
        <end position="619"/>
    </location>
</feature>
<organism evidence="7 9">
    <name type="scientific">Clostridium formicaceticum</name>
    <dbReference type="NCBI Taxonomy" id="1497"/>
    <lineage>
        <taxon>Bacteria</taxon>
        <taxon>Bacillati</taxon>
        <taxon>Bacillota</taxon>
        <taxon>Clostridia</taxon>
        <taxon>Eubacteriales</taxon>
        <taxon>Clostridiaceae</taxon>
        <taxon>Clostridium</taxon>
    </lineage>
</organism>
<dbReference type="InterPro" id="IPR010071">
    <property type="entry name" value="AA_adenyl_dom"/>
</dbReference>
<proteinExistence type="inferred from homology"/>
<dbReference type="Gene3D" id="3.40.50.980">
    <property type="match status" value="2"/>
</dbReference>
<evidence type="ECO:0000256" key="1">
    <source>
        <dbReference type="ARBA" id="ARBA00001957"/>
    </source>
</evidence>
<dbReference type="Pfam" id="PF00501">
    <property type="entry name" value="AMP-binding"/>
    <property type="match status" value="1"/>
</dbReference>
<dbReference type="Proteomes" id="UP000177894">
    <property type="component" value="Chromosome"/>
</dbReference>
<dbReference type="GO" id="GO:0009366">
    <property type="term" value="C:enterobactin synthetase complex"/>
    <property type="evidence" value="ECO:0007669"/>
    <property type="project" value="TreeGrafter"/>
</dbReference>
<dbReference type="CDD" id="cd17646">
    <property type="entry name" value="A_NRPS_AB3403-like"/>
    <property type="match status" value="1"/>
</dbReference>
<evidence type="ECO:0000313" key="8">
    <source>
        <dbReference type="Proteomes" id="UP000177894"/>
    </source>
</evidence>
<evidence type="ECO:0000259" key="5">
    <source>
        <dbReference type="PROSITE" id="PS50075"/>
    </source>
</evidence>
<dbReference type="SMART" id="SM00823">
    <property type="entry name" value="PKS_PP"/>
    <property type="match status" value="2"/>
</dbReference>
<dbReference type="Pfam" id="PF13193">
    <property type="entry name" value="AMP-binding_C"/>
    <property type="match status" value="1"/>
</dbReference>
<dbReference type="Gene3D" id="3.40.109.10">
    <property type="entry name" value="NADH Oxidase"/>
    <property type="match status" value="1"/>
</dbReference>
<evidence type="ECO:0000256" key="3">
    <source>
        <dbReference type="ARBA" id="ARBA00022450"/>
    </source>
</evidence>
<comment type="cofactor">
    <cofactor evidence="1">
        <name>pantetheine 4'-phosphate</name>
        <dbReference type="ChEBI" id="CHEBI:47942"/>
    </cofactor>
</comment>
<dbReference type="PROSITE" id="PS00455">
    <property type="entry name" value="AMP_BINDING"/>
    <property type="match status" value="1"/>
</dbReference>
<gene>
    <name evidence="7" type="primary">tycC</name>
    <name evidence="6" type="ORF">BJL90_10295</name>
    <name evidence="7" type="ORF">CLFO_09660</name>
</gene>
<dbReference type="InterPro" id="IPR000415">
    <property type="entry name" value="Nitroreductase-like"/>
</dbReference>
<keyword evidence="3" id="KW-0596">Phosphopantetheine</keyword>
<dbReference type="Gene3D" id="1.10.1200.10">
    <property type="entry name" value="ACP-like"/>
    <property type="match status" value="2"/>
</dbReference>
<protein>
    <submittedName>
        <fullName evidence="7">Tyrocidine synthase 3</fullName>
    </submittedName>
</protein>
<dbReference type="InterPro" id="IPR025110">
    <property type="entry name" value="AMP-bd_C"/>
</dbReference>
<keyword evidence="8" id="KW-1185">Reference proteome</keyword>
<dbReference type="Gene3D" id="2.30.38.10">
    <property type="entry name" value="Luciferase, Domain 3"/>
    <property type="match status" value="1"/>
</dbReference>
<dbReference type="FunFam" id="2.30.38.10:FF:000001">
    <property type="entry name" value="Non-ribosomal peptide synthetase PvdI"/>
    <property type="match status" value="1"/>
</dbReference>
<dbReference type="NCBIfam" id="TIGR01733">
    <property type="entry name" value="AA-adenyl-dom"/>
    <property type="match status" value="1"/>
</dbReference>
<dbReference type="PANTHER" id="PTHR45527">
    <property type="entry name" value="NONRIBOSOMAL PEPTIDE SYNTHETASE"/>
    <property type="match status" value="1"/>
</dbReference>
<dbReference type="KEGG" id="cfm:BJL90_10295"/>
<accession>A0AAC9WGE3</accession>
<feature type="domain" description="Carrier" evidence="5">
    <location>
        <begin position="646"/>
        <end position="721"/>
    </location>
</feature>
<dbReference type="GO" id="GO:0005829">
    <property type="term" value="C:cytosol"/>
    <property type="evidence" value="ECO:0007669"/>
    <property type="project" value="TreeGrafter"/>
</dbReference>
<dbReference type="FunFam" id="3.30.300.30:FF:000010">
    <property type="entry name" value="Enterobactin synthetase component F"/>
    <property type="match status" value="1"/>
</dbReference>
<evidence type="ECO:0000256" key="4">
    <source>
        <dbReference type="ARBA" id="ARBA00022553"/>
    </source>
</evidence>
<reference evidence="7 9" key="2">
    <citation type="submission" date="2017-03" db="EMBL/GenBank/DDBJ databases">
        <title>Complete sequence of Clostridium formicaceticum DSM 92.</title>
        <authorList>
            <person name="Poehlein A."/>
            <person name="Karl M."/>
            <person name="Bengelsdorf F.R."/>
            <person name="Duerre P."/>
            <person name="Daniel R."/>
        </authorList>
    </citation>
    <scope>NUCLEOTIDE SEQUENCE [LARGE SCALE GENOMIC DNA]</scope>
    <source>
        <strain evidence="7 9">DSM 92</strain>
    </source>
</reference>
<dbReference type="InterPro" id="IPR000873">
    <property type="entry name" value="AMP-dep_synth/lig_dom"/>
</dbReference>
<name>A0AAC9WGE3_9CLOT</name>
<dbReference type="SUPFAM" id="SSF56801">
    <property type="entry name" value="Acetyl-CoA synthetase-like"/>
    <property type="match status" value="1"/>
</dbReference>
<dbReference type="InterPro" id="IPR020845">
    <property type="entry name" value="AMP-binding_CS"/>
</dbReference>
<dbReference type="GO" id="GO:0009239">
    <property type="term" value="P:enterobactin biosynthetic process"/>
    <property type="evidence" value="ECO:0007669"/>
    <property type="project" value="TreeGrafter"/>
</dbReference>
<dbReference type="FunFam" id="3.40.50.12780:FF:000012">
    <property type="entry name" value="Non-ribosomal peptide synthetase"/>
    <property type="match status" value="1"/>
</dbReference>
<dbReference type="InterPro" id="IPR020806">
    <property type="entry name" value="PKS_PP-bd"/>
</dbReference>
<evidence type="ECO:0000256" key="2">
    <source>
        <dbReference type="ARBA" id="ARBA00006432"/>
    </source>
</evidence>
<comment type="similarity">
    <text evidence="2">Belongs to the ATP-dependent AMP-binding enzyme family.</text>
</comment>
<dbReference type="GO" id="GO:0043041">
    <property type="term" value="P:amino acid activation for nonribosomal peptide biosynthetic process"/>
    <property type="evidence" value="ECO:0007669"/>
    <property type="project" value="TreeGrafter"/>
</dbReference>
<dbReference type="InterPro" id="IPR009081">
    <property type="entry name" value="PP-bd_ACP"/>
</dbReference>
<keyword evidence="4" id="KW-0597">Phosphoprotein</keyword>
<dbReference type="RefSeq" id="WP_070967472.1">
    <property type="nucleotide sequence ID" value="NZ_CP017603.1"/>
</dbReference>
<evidence type="ECO:0000313" key="6">
    <source>
        <dbReference type="EMBL" id="AOY76256.1"/>
    </source>
</evidence>
<dbReference type="AlphaFoldDB" id="A0AAC9WGE3"/>
<dbReference type="EMBL" id="CP020559">
    <property type="protein sequence ID" value="ARE86640.1"/>
    <property type="molecule type" value="Genomic_DNA"/>
</dbReference>
<reference evidence="6 8" key="1">
    <citation type="submission" date="2016-10" db="EMBL/GenBank/DDBJ databases">
        <title>Complete Genome Sequence of Acetogen Clostridium formicoaceticum ATCC 27076.</title>
        <authorList>
            <person name="Bao T."/>
            <person name="Cheng C."/>
            <person name="Zhao J."/>
            <person name="Yang S.-T."/>
            <person name="Wang J."/>
            <person name="Wang M."/>
        </authorList>
    </citation>
    <scope>NUCLEOTIDE SEQUENCE [LARGE SCALE GENOMIC DNA]</scope>
    <source>
        <strain evidence="6 8">ATCC 27076</strain>
    </source>
</reference>
<dbReference type="GO" id="GO:0031177">
    <property type="term" value="F:phosphopantetheine binding"/>
    <property type="evidence" value="ECO:0007669"/>
    <property type="project" value="InterPro"/>
</dbReference>
<sequence>MEDGVFLSKTEEDETLMRWNNTYKEYPLNKCLHELIEEQVSQNPNNSAVRFKDKQISFTELNEASNRCARYLRSVGIGANSIVGVLMERSIEMVVALLGIIKAGGAYLPLDPIYPDERLMFMLEDAGVSIVFTQERYNNLIRGFVGTKFCLDSEWDYLSKESGSNLERVTSPENIAYVIYTSGSTGKPKGCMLPHKAICNRLLWMQDKYQLTSQDKVLQKTPFTFDVSVWEFFWPLLSGACLVMAKPEGHKDSNYLVDIINKENITTCHFVPSMFRHFVSNPSVSKCHTLRQVFTSGEALSYDLMIDFKKKLTAKLHNLYGPTEAAVDVTYWECEERRDKKVPIGRPISNIQIYILDAELKQVPIGHEGELHIGGIGLAKGYLNRPELTAEKFIDNPYSTEVGAKLYKTGDKARYLPDGNIEYLGRIDFQVKLRGNRIELGEIEMVLKDHESIEEAVVLVKDEESGDPKLVAYIIVDGKLPASKEIREFVKSKLPSYMVPNIIVPLDSLPVTQHGKLDRKVLPWPVKERVWEGERINKIKSETRVRTNISNELIEYFERVLDTTGLTFEDDLFDLGATSLTMVQMVEKVQEQYGISIPIEVFLSDPTIKNVVDYVYSELEDKGDELRIEDKSIDYSDNLKNKSATSVPANISNELIEYFERVLDTTGLTFEDDLFDLGATSLTMVQMVEKVQEQYGISIPIEVFLSDPTIKNVVDYVYSELEDKGDELRIEDKSIDYNANLVFNIDQLTTRKTTVDNKSINRDMIDNDTSKTQDNQYDLQTSAKQIETYSHTADAGTVIKLNKVSFKESSYTKGAIVRNYTKKEISFDLFSRFLSLLKQATINEEARYLYPSAGGLNAIQTYIYIKDHAIEGINRGIYYYCICQSKIPLYTN</sequence>
<dbReference type="FunFam" id="3.40.50.980:FF:000001">
    <property type="entry name" value="Non-ribosomal peptide synthetase"/>
    <property type="match status" value="1"/>
</dbReference>
<dbReference type="Pfam" id="PF00550">
    <property type="entry name" value="PP-binding"/>
    <property type="match status" value="2"/>
</dbReference>
<dbReference type="InterPro" id="IPR036736">
    <property type="entry name" value="ACP-like_sf"/>
</dbReference>
<dbReference type="InterPro" id="IPR045851">
    <property type="entry name" value="AMP-bd_C_sf"/>
</dbReference>
<evidence type="ECO:0000313" key="9">
    <source>
        <dbReference type="Proteomes" id="UP000192478"/>
    </source>
</evidence>
<dbReference type="Proteomes" id="UP000192478">
    <property type="component" value="Chromosome"/>
</dbReference>
<dbReference type="EMBL" id="CP017603">
    <property type="protein sequence ID" value="AOY76256.1"/>
    <property type="molecule type" value="Genomic_DNA"/>
</dbReference>
<dbReference type="PROSITE" id="PS50075">
    <property type="entry name" value="CARRIER"/>
    <property type="match status" value="2"/>
</dbReference>